<evidence type="ECO:0000313" key="2">
    <source>
        <dbReference type="EMBL" id="TXL65972.1"/>
    </source>
</evidence>
<proteinExistence type="predicted"/>
<dbReference type="InterPro" id="IPR028098">
    <property type="entry name" value="Glyco_trans_4-like_N"/>
</dbReference>
<dbReference type="GO" id="GO:0016758">
    <property type="term" value="F:hexosyltransferase activity"/>
    <property type="evidence" value="ECO:0007669"/>
    <property type="project" value="TreeGrafter"/>
</dbReference>
<dbReference type="OrthoDB" id="509705at2"/>
<comment type="caution">
    <text evidence="2">The sequence shown here is derived from an EMBL/GenBank/DDBJ whole genome shotgun (WGS) entry which is preliminary data.</text>
</comment>
<organism evidence="2 3">
    <name type="scientific">Zeimonas arvi</name>
    <dbReference type="NCBI Taxonomy" id="2498847"/>
    <lineage>
        <taxon>Bacteria</taxon>
        <taxon>Pseudomonadati</taxon>
        <taxon>Pseudomonadota</taxon>
        <taxon>Betaproteobacteria</taxon>
        <taxon>Burkholderiales</taxon>
        <taxon>Burkholderiaceae</taxon>
        <taxon>Zeimonas</taxon>
    </lineage>
</organism>
<dbReference type="CDD" id="cd03794">
    <property type="entry name" value="GT4_WbuB-like"/>
    <property type="match status" value="1"/>
</dbReference>
<dbReference type="NCBIfam" id="TIGR04063">
    <property type="entry name" value="stp3"/>
    <property type="match status" value="1"/>
</dbReference>
<evidence type="ECO:0000313" key="3">
    <source>
        <dbReference type="Proteomes" id="UP000321548"/>
    </source>
</evidence>
<dbReference type="InterPro" id="IPR024004">
    <property type="entry name" value="PEP-CTERM/XrtA_GlycosylTrfase"/>
</dbReference>
<dbReference type="AlphaFoldDB" id="A0A5C8NY35"/>
<dbReference type="Proteomes" id="UP000321548">
    <property type="component" value="Unassembled WGS sequence"/>
</dbReference>
<dbReference type="Pfam" id="PF13439">
    <property type="entry name" value="Glyco_transf_4"/>
    <property type="match status" value="1"/>
</dbReference>
<sequence>MKILHVFDHSIPLHSGYTFRSRAIVNTQRELGWQTAHVTSAKHAAGAVPGAAAKGDAAGANAGSAAPLQEFVDGLVFHRTHPGALAQVPVLNQWDVVRTLAPRIAQVARAERPDILHAHSPCLNGLAALKAGRALGIPVVYEVRAFWEDAAVDHGTATENGLRYKLTRALETHVLKRADQVTCICEGLRQDIVARGVPADRVTVIPNAVDIAQFPMLGARDAALEEKLGLRGKQVLGFIGSFYAYEGLDLLLAALPAILQERPDTRLLLVGGGPQEQALKAQAATLRIEDRIVFTGRVPHAQVPAYSSLVDAFVFPRKSMRLTELVTPLKPLEAMAQGRVVLASDVGGHKELIEHGRTGYLFRHDDVGDLARCAAQALADPAALAQVIANGRAFVENERNWRASVRRYEKVYAQALVARGPGPAPAERPLA</sequence>
<feature type="domain" description="Glycosyltransferase subfamily 4-like N-terminal" evidence="1">
    <location>
        <begin position="80"/>
        <end position="212"/>
    </location>
</feature>
<protein>
    <submittedName>
        <fullName evidence="2">Glycosyltransferase, exosortase A system-associated</fullName>
    </submittedName>
</protein>
<evidence type="ECO:0000259" key="1">
    <source>
        <dbReference type="Pfam" id="PF13439"/>
    </source>
</evidence>
<reference evidence="2 3" key="1">
    <citation type="submission" date="2019-06" db="EMBL/GenBank/DDBJ databases">
        <title>Quisquiliibacterium sp. nov., isolated from a maize field.</title>
        <authorList>
            <person name="Lin S.-Y."/>
            <person name="Tsai C.-F."/>
            <person name="Young C.-C."/>
        </authorList>
    </citation>
    <scope>NUCLEOTIDE SEQUENCE [LARGE SCALE GENOMIC DNA]</scope>
    <source>
        <strain evidence="2 3">CC-CFT501</strain>
    </source>
</reference>
<accession>A0A5C8NY35</accession>
<keyword evidence="3" id="KW-1185">Reference proteome</keyword>
<gene>
    <name evidence="2" type="ORF">FHP08_07790</name>
</gene>
<dbReference type="SUPFAM" id="SSF53756">
    <property type="entry name" value="UDP-Glycosyltransferase/glycogen phosphorylase"/>
    <property type="match status" value="1"/>
</dbReference>
<name>A0A5C8NY35_9BURK</name>
<dbReference type="InterPro" id="IPR050194">
    <property type="entry name" value="Glycosyltransferase_grp1"/>
</dbReference>
<dbReference type="PANTHER" id="PTHR45947">
    <property type="entry name" value="SULFOQUINOVOSYL TRANSFERASE SQD2"/>
    <property type="match status" value="1"/>
</dbReference>
<dbReference type="EMBL" id="VDUY01000003">
    <property type="protein sequence ID" value="TXL65972.1"/>
    <property type="molecule type" value="Genomic_DNA"/>
</dbReference>
<keyword evidence="2" id="KW-0808">Transferase</keyword>
<dbReference type="PANTHER" id="PTHR45947:SF3">
    <property type="entry name" value="SULFOQUINOVOSYL TRANSFERASE SQD2"/>
    <property type="match status" value="1"/>
</dbReference>
<dbReference type="Gene3D" id="3.40.50.2000">
    <property type="entry name" value="Glycogen Phosphorylase B"/>
    <property type="match status" value="2"/>
</dbReference>
<dbReference type="RefSeq" id="WP_147703886.1">
    <property type="nucleotide sequence ID" value="NZ_VDUY01000003.1"/>
</dbReference>
<dbReference type="Pfam" id="PF13692">
    <property type="entry name" value="Glyco_trans_1_4"/>
    <property type="match status" value="1"/>
</dbReference>